<feature type="compositionally biased region" description="Basic and acidic residues" evidence="5">
    <location>
        <begin position="329"/>
        <end position="347"/>
    </location>
</feature>
<feature type="domain" description="DNA endonuclease activator Ctp1 C-terminal" evidence="6">
    <location>
        <begin position="190"/>
        <end position="232"/>
    </location>
</feature>
<dbReference type="PANTHER" id="PTHR15107">
    <property type="entry name" value="RETINOBLASTOMA BINDING PROTEIN 8"/>
    <property type="match status" value="1"/>
</dbReference>
<dbReference type="PANTHER" id="PTHR15107:SF0">
    <property type="entry name" value="DNA ENDONUCLEASE ACTIVATOR CTP1 C-TERMINAL DOMAIN-CONTAINING PROTEIN"/>
    <property type="match status" value="1"/>
</dbReference>
<feature type="compositionally biased region" description="Basic and acidic residues" evidence="5">
    <location>
        <begin position="314"/>
        <end position="323"/>
    </location>
</feature>
<reference evidence="8" key="1">
    <citation type="journal article" date="2006" name="Science">
        <title>Phytophthora genome sequences uncover evolutionary origins and mechanisms of pathogenesis.</title>
        <authorList>
            <person name="Tyler B.M."/>
            <person name="Tripathy S."/>
            <person name="Zhang X."/>
            <person name="Dehal P."/>
            <person name="Jiang R.H."/>
            <person name="Aerts A."/>
            <person name="Arredondo F.D."/>
            <person name="Baxter L."/>
            <person name="Bensasson D."/>
            <person name="Beynon J.L."/>
            <person name="Chapman J."/>
            <person name="Damasceno C.M."/>
            <person name="Dorrance A.E."/>
            <person name="Dou D."/>
            <person name="Dickerman A.W."/>
            <person name="Dubchak I.L."/>
            <person name="Garbelotto M."/>
            <person name="Gijzen M."/>
            <person name="Gordon S.G."/>
            <person name="Govers F."/>
            <person name="Grunwald N.J."/>
            <person name="Huang W."/>
            <person name="Ivors K.L."/>
            <person name="Jones R.W."/>
            <person name="Kamoun S."/>
            <person name="Krampis K."/>
            <person name="Lamour K.H."/>
            <person name="Lee M.K."/>
            <person name="McDonald W.H."/>
            <person name="Medina M."/>
            <person name="Meijer H.J."/>
            <person name="Nordberg E.K."/>
            <person name="Maclean D.J."/>
            <person name="Ospina-Giraldo M.D."/>
            <person name="Morris P.F."/>
            <person name="Phuntumart V."/>
            <person name="Putnam N.H."/>
            <person name="Rash S."/>
            <person name="Rose J.K."/>
            <person name="Sakihama Y."/>
            <person name="Salamov A.A."/>
            <person name="Savidor A."/>
            <person name="Scheuring C.F."/>
            <person name="Smith B.M."/>
            <person name="Sobral B.W."/>
            <person name="Terry A."/>
            <person name="Torto-Alalibo T.A."/>
            <person name="Win J."/>
            <person name="Xu Z."/>
            <person name="Zhang H."/>
            <person name="Grigoriev I.V."/>
            <person name="Rokhsar D.S."/>
            <person name="Boore J.L."/>
        </authorList>
    </citation>
    <scope>NUCLEOTIDE SEQUENCE [LARGE SCALE GENOMIC DNA]</scope>
    <source>
        <strain evidence="8">Pr102</strain>
    </source>
</reference>
<protein>
    <recommendedName>
        <fullName evidence="6">DNA endonuclease activator Ctp1 C-terminal domain-containing protein</fullName>
    </recommendedName>
</protein>
<evidence type="ECO:0000256" key="2">
    <source>
        <dbReference type="ARBA" id="ARBA00022763"/>
    </source>
</evidence>
<dbReference type="VEuPathDB" id="FungiDB:KRP23_11105"/>
<dbReference type="HOGENOM" id="CLU_600629_0_0_1"/>
<evidence type="ECO:0000259" key="6">
    <source>
        <dbReference type="Pfam" id="PF08573"/>
    </source>
</evidence>
<comment type="subcellular location">
    <subcellularLocation>
        <location evidence="1">Nucleus</location>
    </subcellularLocation>
</comment>
<reference evidence="7" key="2">
    <citation type="submission" date="2015-06" db="UniProtKB">
        <authorList>
            <consortium name="EnsemblProtists"/>
        </authorList>
    </citation>
    <scope>IDENTIFICATION</scope>
    <source>
        <strain evidence="7">Pr102</strain>
    </source>
</reference>
<dbReference type="GO" id="GO:0006281">
    <property type="term" value="P:DNA repair"/>
    <property type="evidence" value="ECO:0007669"/>
    <property type="project" value="InterPro"/>
</dbReference>
<evidence type="ECO:0000256" key="4">
    <source>
        <dbReference type="SAM" id="Coils"/>
    </source>
</evidence>
<evidence type="ECO:0000313" key="7">
    <source>
        <dbReference type="EnsemblProtists" id="Phyra80700"/>
    </source>
</evidence>
<feature type="coiled-coil region" evidence="4">
    <location>
        <begin position="7"/>
        <end position="34"/>
    </location>
</feature>
<dbReference type="AlphaFoldDB" id="H3GU29"/>
<dbReference type="STRING" id="164328.H3GU29"/>
<name>H3GU29_PHYRM</name>
<proteinExistence type="predicted"/>
<evidence type="ECO:0000256" key="1">
    <source>
        <dbReference type="ARBA" id="ARBA00004123"/>
    </source>
</evidence>
<feature type="region of interest" description="Disordered" evidence="5">
    <location>
        <begin position="295"/>
        <end position="351"/>
    </location>
</feature>
<keyword evidence="4" id="KW-0175">Coiled coil</keyword>
<dbReference type="EMBL" id="DS566048">
    <property type="status" value="NOT_ANNOTATED_CDS"/>
    <property type="molecule type" value="Genomic_DNA"/>
</dbReference>
<dbReference type="GO" id="GO:0005634">
    <property type="term" value="C:nucleus"/>
    <property type="evidence" value="ECO:0007669"/>
    <property type="project" value="UniProtKB-SubCell"/>
</dbReference>
<keyword evidence="2" id="KW-0227">DNA damage</keyword>
<dbReference type="VEuPathDB" id="FungiDB:KRP22_11660"/>
<dbReference type="InterPro" id="IPR013882">
    <property type="entry name" value="Ctp1_C"/>
</dbReference>
<accession>H3GU29</accession>
<dbReference type="Pfam" id="PF08573">
    <property type="entry name" value="SAE2"/>
    <property type="match status" value="1"/>
</dbReference>
<sequence length="456" mass="50907">MEWRDEKKTLLATIRRQEQEASALARRFKLLQQTLKEQQMLLDRYQCALAAAGGAAPQTQVLTPIPIDKTRSTRATENHVEDTGIVNPVETSSGTWMKKKTGFSDLTAITEVPALPVPVKKEKKDPQEKKSDTAVFKPNAKRRSGALAATWAEEKKRMLKKPKWEEALTSSGANKENVRSKQEKSKTGFAYVEVVRNREERKALPAHDCMECKKYYDALGGLGAVDAAAQKNKCSRHRARFLFILQFSSNQTSRSPLKPLIYETTASMKIIKTLAFGVGACVVAAIGQAVVKADDPTPASTETTTVESSSGAADVHEGYEHKEHKEHHGKKDEDCDDHDHDRKHGDDYGDDYGNDYSGGYGGWYPGYGNDYNVYGYGDHDGYGNYDSYGYGGGYYGYDPSSYDDAYGYGYGQPYSYGYGDNYGYGFGNPYVYGDSYSYGYGHDDCKKHHHDNYFSY</sequence>
<evidence type="ECO:0000256" key="5">
    <source>
        <dbReference type="SAM" id="MobiDB-lite"/>
    </source>
</evidence>
<keyword evidence="3" id="KW-0539">Nucleus</keyword>
<feature type="compositionally biased region" description="Low complexity" evidence="5">
    <location>
        <begin position="296"/>
        <end position="310"/>
    </location>
</feature>
<dbReference type="eggNOG" id="ENOG502REFW">
    <property type="taxonomic scope" value="Eukaryota"/>
</dbReference>
<dbReference type="InParanoid" id="H3GU29"/>
<dbReference type="InterPro" id="IPR033316">
    <property type="entry name" value="RBBP8-like"/>
</dbReference>
<dbReference type="EnsemblProtists" id="Phyra80700">
    <property type="protein sequence ID" value="Phyra80700"/>
    <property type="gene ID" value="Phyra80700"/>
</dbReference>
<evidence type="ECO:0000313" key="8">
    <source>
        <dbReference type="Proteomes" id="UP000005238"/>
    </source>
</evidence>
<feature type="region of interest" description="Disordered" evidence="5">
    <location>
        <begin position="120"/>
        <end position="142"/>
    </location>
</feature>
<feature type="compositionally biased region" description="Basic and acidic residues" evidence="5">
    <location>
        <begin position="120"/>
        <end position="132"/>
    </location>
</feature>
<organism evidence="7 8">
    <name type="scientific">Phytophthora ramorum</name>
    <name type="common">Sudden oak death agent</name>
    <dbReference type="NCBI Taxonomy" id="164328"/>
    <lineage>
        <taxon>Eukaryota</taxon>
        <taxon>Sar</taxon>
        <taxon>Stramenopiles</taxon>
        <taxon>Oomycota</taxon>
        <taxon>Peronosporomycetes</taxon>
        <taxon>Peronosporales</taxon>
        <taxon>Peronosporaceae</taxon>
        <taxon>Phytophthora</taxon>
    </lineage>
</organism>
<keyword evidence="8" id="KW-1185">Reference proteome</keyword>
<dbReference type="Proteomes" id="UP000005238">
    <property type="component" value="Unassembled WGS sequence"/>
</dbReference>
<evidence type="ECO:0000256" key="3">
    <source>
        <dbReference type="ARBA" id="ARBA00023242"/>
    </source>
</evidence>